<organism evidence="6 7">
    <name type="scientific">[Mycobacterium] burgundiense</name>
    <dbReference type="NCBI Taxonomy" id="3064286"/>
    <lineage>
        <taxon>Bacteria</taxon>
        <taxon>Bacillati</taxon>
        <taxon>Actinomycetota</taxon>
        <taxon>Actinomycetes</taxon>
        <taxon>Mycobacteriales</taxon>
        <taxon>Mycobacteriaceae</taxon>
        <taxon>Mycolicibacterium</taxon>
    </lineage>
</organism>
<evidence type="ECO:0000256" key="1">
    <source>
        <dbReference type="ARBA" id="ARBA00004127"/>
    </source>
</evidence>
<dbReference type="Pfam" id="PF04191">
    <property type="entry name" value="PEMT"/>
    <property type="match status" value="1"/>
</dbReference>
<dbReference type="Proteomes" id="UP001190465">
    <property type="component" value="Chromosome"/>
</dbReference>
<comment type="subcellular location">
    <subcellularLocation>
        <location evidence="1">Endomembrane system</location>
        <topology evidence="1">Multi-pass membrane protein</topology>
    </subcellularLocation>
</comment>
<name>A0ABM9LA90_9MYCO</name>
<feature type="transmembrane region" description="Helical" evidence="5">
    <location>
        <begin position="105"/>
        <end position="126"/>
    </location>
</feature>
<evidence type="ECO:0000313" key="7">
    <source>
        <dbReference type="Proteomes" id="UP001190465"/>
    </source>
</evidence>
<feature type="transmembrane region" description="Helical" evidence="5">
    <location>
        <begin position="171"/>
        <end position="189"/>
    </location>
</feature>
<dbReference type="InterPro" id="IPR052527">
    <property type="entry name" value="Metal_cation-efflux_comp"/>
</dbReference>
<feature type="transmembrane region" description="Helical" evidence="5">
    <location>
        <begin position="32"/>
        <end position="53"/>
    </location>
</feature>
<keyword evidence="2 5" id="KW-0812">Transmembrane</keyword>
<dbReference type="RefSeq" id="WP_308480788.1">
    <property type="nucleotide sequence ID" value="NZ_OY726397.1"/>
</dbReference>
<feature type="transmembrane region" description="Helical" evidence="5">
    <location>
        <begin position="74"/>
        <end position="93"/>
    </location>
</feature>
<accession>A0ABM9LA90</accession>
<evidence type="ECO:0000256" key="3">
    <source>
        <dbReference type="ARBA" id="ARBA00022989"/>
    </source>
</evidence>
<keyword evidence="6" id="KW-0489">Methyltransferase</keyword>
<keyword evidence="7" id="KW-1185">Reference proteome</keyword>
<reference evidence="6 7" key="1">
    <citation type="submission" date="2023-08" db="EMBL/GenBank/DDBJ databases">
        <authorList>
            <person name="Folkvardsen B D."/>
            <person name="Norman A."/>
        </authorList>
    </citation>
    <scope>NUCLEOTIDE SEQUENCE [LARGE SCALE GENOMIC DNA]</scope>
    <source>
        <strain evidence="6 7">Mu0053</strain>
    </source>
</reference>
<dbReference type="PANTHER" id="PTHR43847:SF1">
    <property type="entry name" value="BLL3993 PROTEIN"/>
    <property type="match status" value="1"/>
</dbReference>
<evidence type="ECO:0000256" key="5">
    <source>
        <dbReference type="SAM" id="Phobius"/>
    </source>
</evidence>
<dbReference type="EC" id="2.1.1.100" evidence="6"/>
<sequence length="221" mass="24284">MKNIFSMLLSGSLGMALMGLLIFGPAGTFDYWQAWVFLAVIATSSWLVSIYFLRTNSEVLARRRLVPETRITQRVIAGGVFMLWAAMLVVSALDHRNGWSTVPVAVSLFGAALIAIGIGAVGLVLMQNSHAAVTVRVEPGQQLISTGLYGLVRHPMYTCNVFLLVGTPLALGSYWGLVFVIPALVVFAFRIRDEEKLLQDDLAGYEAYMRQVPSRMMPGVW</sequence>
<evidence type="ECO:0000256" key="2">
    <source>
        <dbReference type="ARBA" id="ARBA00022692"/>
    </source>
</evidence>
<dbReference type="Gene3D" id="1.20.120.1630">
    <property type="match status" value="1"/>
</dbReference>
<evidence type="ECO:0000256" key="4">
    <source>
        <dbReference type="ARBA" id="ARBA00023136"/>
    </source>
</evidence>
<dbReference type="EMBL" id="OY726397">
    <property type="protein sequence ID" value="CAJ1495608.1"/>
    <property type="molecule type" value="Genomic_DNA"/>
</dbReference>
<dbReference type="InterPro" id="IPR007318">
    <property type="entry name" value="Phopholipid_MeTrfase"/>
</dbReference>
<dbReference type="GO" id="GO:0032259">
    <property type="term" value="P:methylation"/>
    <property type="evidence" value="ECO:0007669"/>
    <property type="project" value="UniProtKB-KW"/>
</dbReference>
<gene>
    <name evidence="6" type="ORF">MU0053_000439</name>
</gene>
<feature type="transmembrane region" description="Helical" evidence="5">
    <location>
        <begin position="7"/>
        <end position="26"/>
    </location>
</feature>
<dbReference type="EC" id="2.1.1.334" evidence="6"/>
<keyword evidence="4 5" id="KW-0472">Membrane</keyword>
<evidence type="ECO:0000313" key="6">
    <source>
        <dbReference type="EMBL" id="CAJ1495608.1"/>
    </source>
</evidence>
<proteinExistence type="predicted"/>
<keyword evidence="3 5" id="KW-1133">Transmembrane helix</keyword>
<protein>
    <submittedName>
        <fullName evidence="6">Isoprenylcysteine carboxylmethyltransferase family protein</fullName>
        <ecNumber evidence="6">2.1.1.100</ecNumber>
        <ecNumber evidence="6">2.1.1.334</ecNumber>
    </submittedName>
</protein>
<dbReference type="GO" id="GO:0004671">
    <property type="term" value="F:protein C-terminal S-isoprenylcysteine carboxyl O-methyltransferase activity"/>
    <property type="evidence" value="ECO:0007669"/>
    <property type="project" value="UniProtKB-EC"/>
</dbReference>
<keyword evidence="6" id="KW-0808">Transferase</keyword>
<dbReference type="PANTHER" id="PTHR43847">
    <property type="entry name" value="BLL3993 PROTEIN"/>
    <property type="match status" value="1"/>
</dbReference>